<feature type="transmembrane region" description="Helical" evidence="6">
    <location>
        <begin position="210"/>
        <end position="228"/>
    </location>
</feature>
<sequence>MAEVIGGILGGVGLLFVGMWLLAENLKVLVGPRLRILASRLANNRFAGFGWGTLAGAITQSSPAVTFITISMLRSGLISPQQGYPIALGAQLGVGLILFIVTVDIRVVALFGLGVGGIVITRLNRDGYRELGAMLFGVAALLFGLVLIKESAAPLADQPWFQAGLEISTRSLLLSLVLGALLTFVVQALVPVVAFGVGLAAAQLVGVEQVVMYIYGSYLGLGISVLVLSSNLQGTARQLGMFWAFQCFFSVVVMVLLLYVEVYLEVPLVVAAVTALDIGLGPQMALAVILFGMPSRLVVLPAPNWTMQLFSRFWPASSEEEQSRPQYIHDQAMDDVETALDLAHLEQRRVLGMYSDYLNMARTRQSATSLKNSVQTLNARIDEFLGELARQNPGQSTERHNAVLSRQKLITWLEEQFSAVPEFLLQLPEDEELDTFQMSIVEGTDAAFLIFLDALESDDADSWEFVEQLMGDRRVLMQNIRERNLSVTPEEDHVRQRIIVETTNAVENIFFLLAQLTRDFRDESSLSPTSVAG</sequence>
<evidence type="ECO:0000256" key="5">
    <source>
        <dbReference type="ARBA" id="ARBA00023136"/>
    </source>
</evidence>
<feature type="transmembrane region" description="Helical" evidence="6">
    <location>
        <begin position="240"/>
        <end position="260"/>
    </location>
</feature>
<feature type="transmembrane region" description="Helical" evidence="6">
    <location>
        <begin position="172"/>
        <end position="198"/>
    </location>
</feature>
<evidence type="ECO:0000256" key="3">
    <source>
        <dbReference type="ARBA" id="ARBA00022692"/>
    </source>
</evidence>
<dbReference type="EMBL" id="VXPY01000113">
    <property type="protein sequence ID" value="MYD91757.1"/>
    <property type="molecule type" value="Genomic_DNA"/>
</dbReference>
<keyword evidence="3 6" id="KW-0812">Transmembrane</keyword>
<dbReference type="NCBIfam" id="NF037997">
    <property type="entry name" value="Na_Pi_symport"/>
    <property type="match status" value="1"/>
</dbReference>
<gene>
    <name evidence="7" type="ORF">F4Y08_15730</name>
</gene>
<protein>
    <recommendedName>
        <fullName evidence="8">Na/Pi cotransporter family protein</fullName>
    </recommendedName>
</protein>
<keyword evidence="4 6" id="KW-1133">Transmembrane helix</keyword>
<evidence type="ECO:0000256" key="4">
    <source>
        <dbReference type="ARBA" id="ARBA00022989"/>
    </source>
</evidence>
<dbReference type="Pfam" id="PF02690">
    <property type="entry name" value="Na_Pi_cotrans"/>
    <property type="match status" value="1"/>
</dbReference>
<keyword evidence="2" id="KW-1003">Cell membrane</keyword>
<comment type="caution">
    <text evidence="7">The sequence shown here is derived from an EMBL/GenBank/DDBJ whole genome shotgun (WGS) entry which is preliminary data.</text>
</comment>
<proteinExistence type="predicted"/>
<evidence type="ECO:0000256" key="6">
    <source>
        <dbReference type="SAM" id="Phobius"/>
    </source>
</evidence>
<organism evidence="7">
    <name type="scientific">Caldilineaceae bacterium SB0662_bin_9</name>
    <dbReference type="NCBI Taxonomy" id="2605258"/>
    <lineage>
        <taxon>Bacteria</taxon>
        <taxon>Bacillati</taxon>
        <taxon>Chloroflexota</taxon>
        <taxon>Caldilineae</taxon>
        <taxon>Caldilineales</taxon>
        <taxon>Caldilineaceae</taxon>
    </lineage>
</organism>
<name>A0A6B1DXZ6_9CHLR</name>
<reference evidence="7" key="1">
    <citation type="submission" date="2019-09" db="EMBL/GenBank/DDBJ databases">
        <title>Characterisation of the sponge microbiome using genome-centric metagenomics.</title>
        <authorList>
            <person name="Engelberts J.P."/>
            <person name="Robbins S.J."/>
            <person name="De Goeij J.M."/>
            <person name="Aranda M."/>
            <person name="Bell S.C."/>
            <person name="Webster N.S."/>
        </authorList>
    </citation>
    <scope>NUCLEOTIDE SEQUENCE</scope>
    <source>
        <strain evidence="7">SB0662_bin_9</strain>
    </source>
</reference>
<feature type="transmembrane region" description="Helical" evidence="6">
    <location>
        <begin position="131"/>
        <end position="148"/>
    </location>
</feature>
<dbReference type="InterPro" id="IPR003841">
    <property type="entry name" value="Na/Pi_transpt"/>
</dbReference>
<dbReference type="GO" id="GO:0005886">
    <property type="term" value="C:plasma membrane"/>
    <property type="evidence" value="ECO:0007669"/>
    <property type="project" value="UniProtKB-SubCell"/>
</dbReference>
<evidence type="ECO:0000256" key="2">
    <source>
        <dbReference type="ARBA" id="ARBA00022475"/>
    </source>
</evidence>
<feature type="transmembrane region" description="Helical" evidence="6">
    <location>
        <begin position="266"/>
        <end position="291"/>
    </location>
</feature>
<feature type="transmembrane region" description="Helical" evidence="6">
    <location>
        <begin position="6"/>
        <end position="26"/>
    </location>
</feature>
<dbReference type="AlphaFoldDB" id="A0A6B1DXZ6"/>
<dbReference type="GO" id="GO:0005436">
    <property type="term" value="F:sodium:phosphate symporter activity"/>
    <property type="evidence" value="ECO:0007669"/>
    <property type="project" value="InterPro"/>
</dbReference>
<feature type="transmembrane region" description="Helical" evidence="6">
    <location>
        <begin position="46"/>
        <end position="70"/>
    </location>
</feature>
<feature type="transmembrane region" description="Helical" evidence="6">
    <location>
        <begin position="82"/>
        <end position="101"/>
    </location>
</feature>
<evidence type="ECO:0000313" key="7">
    <source>
        <dbReference type="EMBL" id="MYD91757.1"/>
    </source>
</evidence>
<accession>A0A6B1DXZ6</accession>
<evidence type="ECO:0008006" key="8">
    <source>
        <dbReference type="Google" id="ProtNLM"/>
    </source>
</evidence>
<dbReference type="PANTHER" id="PTHR10010">
    <property type="entry name" value="SOLUTE CARRIER FAMILY 34 SODIUM PHOSPHATE , MEMBER 2-RELATED"/>
    <property type="match status" value="1"/>
</dbReference>
<evidence type="ECO:0000256" key="1">
    <source>
        <dbReference type="ARBA" id="ARBA00004651"/>
    </source>
</evidence>
<comment type="subcellular location">
    <subcellularLocation>
        <location evidence="1">Cell membrane</location>
        <topology evidence="1">Multi-pass membrane protein</topology>
    </subcellularLocation>
</comment>
<dbReference type="PANTHER" id="PTHR10010:SF46">
    <property type="entry name" value="SODIUM-DEPENDENT PHOSPHATE TRANSPORT PROTEIN 2B"/>
    <property type="match status" value="1"/>
</dbReference>
<dbReference type="GO" id="GO:0044341">
    <property type="term" value="P:sodium-dependent phosphate transport"/>
    <property type="evidence" value="ECO:0007669"/>
    <property type="project" value="InterPro"/>
</dbReference>
<keyword evidence="5 6" id="KW-0472">Membrane</keyword>